<dbReference type="STRING" id="332977.SAMN05421740_1204"/>
<organism evidence="1 2">
    <name type="scientific">Parapedobacter koreensis</name>
    <dbReference type="NCBI Taxonomy" id="332977"/>
    <lineage>
        <taxon>Bacteria</taxon>
        <taxon>Pseudomonadati</taxon>
        <taxon>Bacteroidota</taxon>
        <taxon>Sphingobacteriia</taxon>
        <taxon>Sphingobacteriales</taxon>
        <taxon>Sphingobacteriaceae</taxon>
        <taxon>Parapedobacter</taxon>
    </lineage>
</organism>
<sequence length="1062" mass="117332">MKTPKFYGLLSLLIAIMTLSLSGVWAQVLKPVLPNNVPPSPTAAGLGQYGEIEVGHYSGLPNTSIPLYTYSQGGYDFGIALSYQNAGLRYLDEASYVGLGWSLNCSGVITRSIKWVEDLMPGVGYSRVHPNNLEVWETDTEPDIFYYNVNGIAGKFVLPYSSGTLYAKSLNQQDDTRIYLDANNNFVMTTPDGIIYRFEHKEMAKVTSNNVSATRISAWYLTRIELLNKEIILFKYKPNPLKLKNSTTQGHVTQTLSMIPQSGSPNPSCYEYLGYPQTLGSNTSTETDEVLLESIEGKNGKVTFAYSARNDIGTVSGSASRVQSISVLNGNGEIRKFTFGYGYFSSGNSNTVIGNRLKLLSVTETGVGVNNQSKVHSFYYNEGTIPDKTHLSGKYFGFYDTNPTVALLNKIVYPTKGYTEFTYQNHDYSAAPVPNAGILPKDLGVRIWKIANRDATGTLLLDREYTYTKKNTAGNPVSSGKLISYATNQYESSQIVDVLCNNTTYLIKVNRRITYSTSIVPLGGSSTVVGYDQVTVTDKDGQGNNGKSEYYYVNNVDSYSNIIPGLQGTHDYKNGTLTTERQYRWDGAANDFRIVREARYQQQYLETVIHQGLVYVPGTTGGSYSVSSFKSRPQGITETKYESTSDSLQTSHSYTYSTNYLQPEVVQTTGSSGKVERISKRYPYHFTSTGVYAAMVSVNQLNPVIEETYSAGGVTMHTATTSYRQIGTGASAIYVPDSIKTRKYGSPSTENRIIFSNYTGNGKLQHAKLADGPPEAYQWGHGQEFVVAEVTNGNNSSDTYSIFPSYGNVSVPITISATNSFTFTSMAPGDITLQLLQGTFMGSGITLSMSYTISGPLSRSGAFCMNNNPNDPCYYTNVNNNKVVISNAPAGTYTLLIRSNTTISGSTAGVSCTYMGGQLAATALKDFFYEGFEEATGAATSMPYAGKRYRSGTYTVPFTRPDNRQYTVEYRYLQNGKWIFQKKAYQNNMVLNEGTAIDEVRVYPSGAGMATYTHEPMIGVTSKTDENGRTVFYDYDAFQRLWRIRDDEGNIIEEYKYNYRTN</sequence>
<dbReference type="EMBL" id="FNZR01000020">
    <property type="protein sequence ID" value="SEL98599.1"/>
    <property type="molecule type" value="Genomic_DNA"/>
</dbReference>
<reference evidence="2" key="1">
    <citation type="submission" date="2016-10" db="EMBL/GenBank/DDBJ databases">
        <authorList>
            <person name="Varghese N."/>
            <person name="Submissions S."/>
        </authorList>
    </citation>
    <scope>NUCLEOTIDE SEQUENCE [LARGE SCALE GENOMIC DNA]</scope>
    <source>
        <strain evidence="2">Jip14</strain>
    </source>
</reference>
<dbReference type="RefSeq" id="WP_143054014.1">
    <property type="nucleotide sequence ID" value="NZ_FNZR01000020.1"/>
</dbReference>
<accession>A0A1H7UP82</accession>
<proteinExistence type="predicted"/>
<evidence type="ECO:0000313" key="2">
    <source>
        <dbReference type="Proteomes" id="UP000198916"/>
    </source>
</evidence>
<name>A0A1H7UP82_9SPHI</name>
<dbReference type="Proteomes" id="UP000198916">
    <property type="component" value="Unassembled WGS sequence"/>
</dbReference>
<evidence type="ECO:0000313" key="1">
    <source>
        <dbReference type="EMBL" id="SEL98599.1"/>
    </source>
</evidence>
<keyword evidence="2" id="KW-1185">Reference proteome</keyword>
<dbReference type="AlphaFoldDB" id="A0A1H7UP82"/>
<dbReference type="OrthoDB" id="903892at2"/>
<protein>
    <submittedName>
        <fullName evidence="1">YD repeat-containing protein</fullName>
    </submittedName>
</protein>
<gene>
    <name evidence="1" type="ORF">SAMN05421740_1204</name>
</gene>